<evidence type="ECO:0000256" key="7">
    <source>
        <dbReference type="SAM" id="Phobius"/>
    </source>
</evidence>
<proteinExistence type="predicted"/>
<keyword evidence="4 7" id="KW-0812">Transmembrane</keyword>
<dbReference type="Pfam" id="PF19300">
    <property type="entry name" value="BPD_transp_1_N"/>
    <property type="match status" value="1"/>
</dbReference>
<feature type="domain" description="ABC transmembrane type-1" evidence="8">
    <location>
        <begin position="110"/>
        <end position="319"/>
    </location>
</feature>
<keyword evidence="2" id="KW-0813">Transport</keyword>
<protein>
    <submittedName>
        <fullName evidence="10">Unannotated protein</fullName>
    </submittedName>
</protein>
<dbReference type="PROSITE" id="PS50928">
    <property type="entry name" value="ABC_TM1"/>
    <property type="match status" value="1"/>
</dbReference>
<keyword evidence="6 7" id="KW-0472">Membrane</keyword>
<reference evidence="10" key="1">
    <citation type="submission" date="2020-05" db="EMBL/GenBank/DDBJ databases">
        <authorList>
            <person name="Chiriac C."/>
            <person name="Salcher M."/>
            <person name="Ghai R."/>
            <person name="Kavagutti S V."/>
        </authorList>
    </citation>
    <scope>NUCLEOTIDE SEQUENCE</scope>
</reference>
<keyword evidence="5 7" id="KW-1133">Transmembrane helix</keyword>
<name>A0A6J7NFW9_9ZZZZ</name>
<evidence type="ECO:0000256" key="3">
    <source>
        <dbReference type="ARBA" id="ARBA00022475"/>
    </source>
</evidence>
<dbReference type="PANTHER" id="PTHR30465:SF0">
    <property type="entry name" value="OLIGOPEPTIDE TRANSPORT SYSTEM PERMEASE PROTEIN APPB"/>
    <property type="match status" value="1"/>
</dbReference>
<keyword evidence="3" id="KW-1003">Cell membrane</keyword>
<evidence type="ECO:0000256" key="1">
    <source>
        <dbReference type="ARBA" id="ARBA00004651"/>
    </source>
</evidence>
<evidence type="ECO:0000259" key="8">
    <source>
        <dbReference type="PROSITE" id="PS50928"/>
    </source>
</evidence>
<comment type="subcellular location">
    <subcellularLocation>
        <location evidence="1">Cell membrane</location>
        <topology evidence="1">Multi-pass membrane protein</topology>
    </subcellularLocation>
</comment>
<evidence type="ECO:0000313" key="10">
    <source>
        <dbReference type="EMBL" id="CAB4989479.1"/>
    </source>
</evidence>
<feature type="transmembrane region" description="Helical" evidence="7">
    <location>
        <begin position="114"/>
        <end position="136"/>
    </location>
</feature>
<dbReference type="SUPFAM" id="SSF161098">
    <property type="entry name" value="MetI-like"/>
    <property type="match status" value="1"/>
</dbReference>
<feature type="transmembrane region" description="Helical" evidence="7">
    <location>
        <begin position="252"/>
        <end position="274"/>
    </location>
</feature>
<dbReference type="GO" id="GO:0005886">
    <property type="term" value="C:plasma membrane"/>
    <property type="evidence" value="ECO:0007669"/>
    <property type="project" value="UniProtKB-SubCell"/>
</dbReference>
<dbReference type="GO" id="GO:0055085">
    <property type="term" value="P:transmembrane transport"/>
    <property type="evidence" value="ECO:0007669"/>
    <property type="project" value="InterPro"/>
</dbReference>
<feature type="transmembrane region" description="Helical" evidence="7">
    <location>
        <begin position="192"/>
        <end position="212"/>
    </location>
</feature>
<feature type="transmembrane region" description="Helical" evidence="7">
    <location>
        <begin position="300"/>
        <end position="326"/>
    </location>
</feature>
<dbReference type="InterPro" id="IPR035906">
    <property type="entry name" value="MetI-like_sf"/>
</dbReference>
<feature type="transmembrane region" description="Helical" evidence="7">
    <location>
        <begin position="9"/>
        <end position="27"/>
    </location>
</feature>
<evidence type="ECO:0000256" key="2">
    <source>
        <dbReference type="ARBA" id="ARBA00022448"/>
    </source>
</evidence>
<organism evidence="10">
    <name type="scientific">freshwater metagenome</name>
    <dbReference type="NCBI Taxonomy" id="449393"/>
    <lineage>
        <taxon>unclassified sequences</taxon>
        <taxon>metagenomes</taxon>
        <taxon>ecological metagenomes</taxon>
    </lineage>
</organism>
<dbReference type="Pfam" id="PF00528">
    <property type="entry name" value="BPD_transp_1"/>
    <property type="match status" value="1"/>
</dbReference>
<dbReference type="EMBL" id="CAFBOU010000029">
    <property type="protein sequence ID" value="CAB4989479.1"/>
    <property type="molecule type" value="Genomic_DNA"/>
</dbReference>
<evidence type="ECO:0000313" key="9">
    <source>
        <dbReference type="EMBL" id="CAB4777499.1"/>
    </source>
</evidence>
<accession>A0A6J7NFW9</accession>
<evidence type="ECO:0000256" key="4">
    <source>
        <dbReference type="ARBA" id="ARBA00022692"/>
    </source>
</evidence>
<sequence length="333" mass="36806">MFNFVVRRVIYTLILLILVSISVFYIFDWIPVDAARLICSKQCTPALVEANRIRLGLDVPVLEQWWRFMQGLFLGRDYGQGAAAFHCPAPAFGYTFTRHQCVTELIAKTFPVTLSLALGAFFLWMVVGVSLGILAAKNRGKFLDKASTVFVLVGTSLPTFLTGVLIIIFVVLKFNLIDPLQIGNWANPFTDPVGWLKAFFFPSLTLAIAYAATYTRFTRSNVLETASEDYIRTARAKGLSEKVILRKHVLRAALAPLVTMAGLDFSGLLGGAIITEKIFGLDGLGSLSVKAVFQTYDLPIIVATTIIASAFVVFMNLIVDIAYAYIDPRVRIK</sequence>
<dbReference type="PANTHER" id="PTHR30465">
    <property type="entry name" value="INNER MEMBRANE ABC TRANSPORTER"/>
    <property type="match status" value="1"/>
</dbReference>
<dbReference type="InterPro" id="IPR045621">
    <property type="entry name" value="BPD_transp_1_N"/>
</dbReference>
<dbReference type="AlphaFoldDB" id="A0A6J7NFW9"/>
<dbReference type="EMBL" id="CAEZZY010000044">
    <property type="protein sequence ID" value="CAB4777499.1"/>
    <property type="molecule type" value="Genomic_DNA"/>
</dbReference>
<gene>
    <name evidence="9" type="ORF">UFOPK2928_00546</name>
    <name evidence="10" type="ORF">UFOPK4010_00504</name>
</gene>
<evidence type="ECO:0000256" key="6">
    <source>
        <dbReference type="ARBA" id="ARBA00023136"/>
    </source>
</evidence>
<feature type="transmembrane region" description="Helical" evidence="7">
    <location>
        <begin position="148"/>
        <end position="172"/>
    </location>
</feature>
<dbReference type="CDD" id="cd06261">
    <property type="entry name" value="TM_PBP2"/>
    <property type="match status" value="1"/>
</dbReference>
<evidence type="ECO:0000256" key="5">
    <source>
        <dbReference type="ARBA" id="ARBA00022989"/>
    </source>
</evidence>
<dbReference type="InterPro" id="IPR000515">
    <property type="entry name" value="MetI-like"/>
</dbReference>
<dbReference type="Gene3D" id="1.10.3720.10">
    <property type="entry name" value="MetI-like"/>
    <property type="match status" value="1"/>
</dbReference>